<comment type="caution">
    <text evidence="2">The sequence shown here is derived from an EMBL/GenBank/DDBJ whole genome shotgun (WGS) entry which is preliminary data.</text>
</comment>
<proteinExistence type="predicted"/>
<feature type="chain" id="PRO_5013566271" description="SCP domain-containing protein" evidence="1">
    <location>
        <begin position="20"/>
        <end position="191"/>
    </location>
</feature>
<feature type="signal peptide" evidence="1">
    <location>
        <begin position="1"/>
        <end position="19"/>
    </location>
</feature>
<evidence type="ECO:0000256" key="1">
    <source>
        <dbReference type="SAM" id="SignalP"/>
    </source>
</evidence>
<organism evidence="2 3">
    <name type="scientific">Caenorhabditis nigoni</name>
    <dbReference type="NCBI Taxonomy" id="1611254"/>
    <lineage>
        <taxon>Eukaryota</taxon>
        <taxon>Metazoa</taxon>
        <taxon>Ecdysozoa</taxon>
        <taxon>Nematoda</taxon>
        <taxon>Chromadorea</taxon>
        <taxon>Rhabditida</taxon>
        <taxon>Rhabditina</taxon>
        <taxon>Rhabditomorpha</taxon>
        <taxon>Rhabditoidea</taxon>
        <taxon>Rhabditidae</taxon>
        <taxon>Peloderinae</taxon>
        <taxon>Caenorhabditis</taxon>
    </lineage>
</organism>
<evidence type="ECO:0008006" key="4">
    <source>
        <dbReference type="Google" id="ProtNLM"/>
    </source>
</evidence>
<dbReference type="SUPFAM" id="SSF55797">
    <property type="entry name" value="PR-1-like"/>
    <property type="match status" value="1"/>
</dbReference>
<dbReference type="Gene3D" id="3.40.33.10">
    <property type="entry name" value="CAP"/>
    <property type="match status" value="1"/>
</dbReference>
<dbReference type="Proteomes" id="UP000230233">
    <property type="component" value="Chromosome III"/>
</dbReference>
<gene>
    <name evidence="2" type="primary">Cnig_chr_III.g10343</name>
    <name evidence="2" type="ORF">B9Z55_010343</name>
</gene>
<name>A0A2G5UFQ0_9PELO</name>
<dbReference type="InterPro" id="IPR035940">
    <property type="entry name" value="CAP_sf"/>
</dbReference>
<evidence type="ECO:0000313" key="3">
    <source>
        <dbReference type="Proteomes" id="UP000230233"/>
    </source>
</evidence>
<dbReference type="AlphaFoldDB" id="A0A2G5UFQ0"/>
<dbReference type="EMBL" id="PDUG01000003">
    <property type="protein sequence ID" value="PIC38283.1"/>
    <property type="molecule type" value="Genomic_DNA"/>
</dbReference>
<dbReference type="OrthoDB" id="10368034at2759"/>
<keyword evidence="3" id="KW-1185">Reference proteome</keyword>
<sequence length="191" mass="20640">MNLNSLFIVSSFLLISLNGDLLTADQKASCLSKYNKIRSDYAKKNNVANMNRLVLDNELESLADAELEKADCNAIVMKNPKFEAIRDVEHSGNVSSFMTDPGRTQFACINKQCATTNDPWILVTNVPSETAKSGKPGSGCGSGRIPFEDGLCYVPETTQKPNEPSVTAELEESVSSSISFLAVSVLVVLAI</sequence>
<accession>A0A2G5UFQ0</accession>
<keyword evidence="1" id="KW-0732">Signal</keyword>
<evidence type="ECO:0000313" key="2">
    <source>
        <dbReference type="EMBL" id="PIC38283.1"/>
    </source>
</evidence>
<protein>
    <recommendedName>
        <fullName evidence="4">SCP domain-containing protein</fullName>
    </recommendedName>
</protein>
<reference evidence="3" key="1">
    <citation type="submission" date="2017-10" db="EMBL/GenBank/DDBJ databases">
        <title>Rapid genome shrinkage in a self-fertile nematode reveals novel sperm competition proteins.</title>
        <authorList>
            <person name="Yin D."/>
            <person name="Schwarz E.M."/>
            <person name="Thomas C.G."/>
            <person name="Felde R.L."/>
            <person name="Korf I.F."/>
            <person name="Cutter A.D."/>
            <person name="Schartner C.M."/>
            <person name="Ralston E.J."/>
            <person name="Meyer B.J."/>
            <person name="Haag E.S."/>
        </authorList>
    </citation>
    <scope>NUCLEOTIDE SEQUENCE [LARGE SCALE GENOMIC DNA]</scope>
    <source>
        <strain evidence="3">JU1422</strain>
    </source>
</reference>